<keyword evidence="12" id="KW-0963">Cytoplasm</keyword>
<evidence type="ECO:0000256" key="7">
    <source>
        <dbReference type="ARBA" id="ARBA00022777"/>
    </source>
</evidence>
<dbReference type="GO" id="GO:0005524">
    <property type="term" value="F:ATP binding"/>
    <property type="evidence" value="ECO:0007669"/>
    <property type="project" value="UniProtKB-UniRule"/>
</dbReference>
<evidence type="ECO:0000256" key="11">
    <source>
        <dbReference type="ARBA" id="ARBA00023277"/>
    </source>
</evidence>
<feature type="binding site" evidence="12">
    <location>
        <position position="248"/>
    </location>
    <ligand>
        <name>K(+)</name>
        <dbReference type="ChEBI" id="CHEBI:29103"/>
    </ligand>
</feature>
<dbReference type="SUPFAM" id="SSF53613">
    <property type="entry name" value="Ribokinase-like"/>
    <property type="match status" value="1"/>
</dbReference>
<reference evidence="14" key="1">
    <citation type="journal article" date="2020" name="mSystems">
        <title>Genome- and Community-Level Interaction Insights into Carbon Utilization and Element Cycling Functions of Hydrothermarchaeota in Hydrothermal Sediment.</title>
        <authorList>
            <person name="Zhou Z."/>
            <person name="Liu Y."/>
            <person name="Xu W."/>
            <person name="Pan J."/>
            <person name="Luo Z.H."/>
            <person name="Li M."/>
        </authorList>
    </citation>
    <scope>NUCLEOTIDE SEQUENCE [LARGE SCALE GENOMIC DNA]</scope>
    <source>
        <strain evidence="14">SpSt-192</strain>
    </source>
</reference>
<dbReference type="Pfam" id="PF00294">
    <property type="entry name" value="PfkB"/>
    <property type="match status" value="1"/>
</dbReference>
<dbReference type="InterPro" id="IPR011611">
    <property type="entry name" value="PfkB_dom"/>
</dbReference>
<comment type="subcellular location">
    <subcellularLocation>
        <location evidence="12">Cytoplasm</location>
    </subcellularLocation>
</comment>
<evidence type="ECO:0000256" key="2">
    <source>
        <dbReference type="ARBA" id="ARBA00012035"/>
    </source>
</evidence>
<comment type="cofactor">
    <cofactor evidence="12">
        <name>Mg(2+)</name>
        <dbReference type="ChEBI" id="CHEBI:18420"/>
    </cofactor>
    <text evidence="12">Requires a divalent cation, most likely magnesium in vivo, as an electrophilic catalyst to aid phosphoryl group transfer. It is the chelate of the metal and the nucleotide that is the actual substrate.</text>
</comment>
<dbReference type="PRINTS" id="PR00990">
    <property type="entry name" value="RIBOKINASE"/>
</dbReference>
<dbReference type="InterPro" id="IPR029056">
    <property type="entry name" value="Ribokinase-like"/>
</dbReference>
<feature type="binding site" evidence="12">
    <location>
        <position position="291"/>
    </location>
    <ligand>
        <name>K(+)</name>
        <dbReference type="ChEBI" id="CHEBI:29103"/>
    </ligand>
</feature>
<keyword evidence="7 12" id="KW-0418">Kinase</keyword>
<feature type="domain" description="Carbohydrate kinase PfkB" evidence="13">
    <location>
        <begin position="3"/>
        <end position="293"/>
    </location>
</feature>
<keyword evidence="9 12" id="KW-0460">Magnesium</keyword>
<comment type="function">
    <text evidence="12">Catalyzes the phosphorylation of ribose at O-5 in a reaction requiring ATP and magnesium. The resulting D-ribose-5-phosphate can then be used either for sythesis of nucleotides, histidine, and tryptophan, or as a component of the pentose phosphate pathway.</text>
</comment>
<evidence type="ECO:0000256" key="6">
    <source>
        <dbReference type="ARBA" id="ARBA00022741"/>
    </source>
</evidence>
<evidence type="ECO:0000256" key="10">
    <source>
        <dbReference type="ARBA" id="ARBA00022958"/>
    </source>
</evidence>
<dbReference type="GO" id="GO:0004747">
    <property type="term" value="F:ribokinase activity"/>
    <property type="evidence" value="ECO:0007669"/>
    <property type="project" value="UniProtKB-UniRule"/>
</dbReference>
<evidence type="ECO:0000256" key="5">
    <source>
        <dbReference type="ARBA" id="ARBA00022723"/>
    </source>
</evidence>
<comment type="similarity">
    <text evidence="1">Belongs to the carbohydrate kinase pfkB family.</text>
</comment>
<evidence type="ECO:0000256" key="8">
    <source>
        <dbReference type="ARBA" id="ARBA00022840"/>
    </source>
</evidence>
<comment type="subunit">
    <text evidence="12">Homodimer.</text>
</comment>
<dbReference type="EMBL" id="DSID01000425">
    <property type="protein sequence ID" value="HEX70707.1"/>
    <property type="molecule type" value="Genomic_DNA"/>
</dbReference>
<dbReference type="InterPro" id="IPR002173">
    <property type="entry name" value="Carboh/pur_kinase_PfkB_CS"/>
</dbReference>
<organism evidence="14">
    <name type="scientific">Thermorudis sp</name>
    <dbReference type="NCBI Taxonomy" id="1969470"/>
    <lineage>
        <taxon>Bacteria</taxon>
        <taxon>Pseudomonadati</taxon>
        <taxon>Thermomicrobiota</taxon>
        <taxon>Thermomicrobia</taxon>
        <taxon>Thermomicrobia incertae sedis</taxon>
        <taxon>Thermorudis</taxon>
    </lineage>
</organism>
<evidence type="ECO:0000313" key="14">
    <source>
        <dbReference type="EMBL" id="HEX70707.1"/>
    </source>
</evidence>
<dbReference type="GO" id="GO:0046872">
    <property type="term" value="F:metal ion binding"/>
    <property type="evidence" value="ECO:0007669"/>
    <property type="project" value="UniProtKB-KW"/>
</dbReference>
<dbReference type="CDD" id="cd01174">
    <property type="entry name" value="ribokinase"/>
    <property type="match status" value="1"/>
</dbReference>
<keyword evidence="11 12" id="KW-0119">Carbohydrate metabolism</keyword>
<comment type="caution">
    <text evidence="14">The sequence shown here is derived from an EMBL/GenBank/DDBJ whole genome shotgun (WGS) entry which is preliminary data.</text>
</comment>
<sequence length="315" mass="32405">MGSVYVVGSVNTDLVVRTPRFPAAGETVVGEAFATYGGGKGANQAIAAARMGARVMLVGAVGDDPYSEQRLADLVCDDVEIEAVARRAGVPGGVALILVAQSGENAITIVPGANGTVTPAEVEAALSGRLRPGDVVCAQLEVPIPAVRAAMAIGRAAKATTVLNATPFTPDARELLDLVDILVVNALEARQLAGVEGADVPVEHAVERLQRLGVDKVVVTLGPRGALFALRETRFRVPAPEVPVVDTTAAGDAFIGALVALLAEGQDWRSLAPCAVWAGALAVQRAGAQPSLPRRAEVEEAVRKVPLMEEPVAGI</sequence>
<protein>
    <recommendedName>
        <fullName evidence="3 12">Ribokinase</fullName>
        <shortName evidence="12">RK</shortName>
        <ecNumber evidence="2 12">2.7.1.15</ecNumber>
    </recommendedName>
</protein>
<accession>A0A7C2W747</accession>
<feature type="binding site" evidence="12">
    <location>
        <position position="185"/>
    </location>
    <ligand>
        <name>ATP</name>
        <dbReference type="ChEBI" id="CHEBI:30616"/>
    </ligand>
</feature>
<dbReference type="InterPro" id="IPR002139">
    <property type="entry name" value="Ribo/fructo_kinase"/>
</dbReference>
<dbReference type="PANTHER" id="PTHR10584:SF166">
    <property type="entry name" value="RIBOKINASE"/>
    <property type="match status" value="1"/>
</dbReference>
<evidence type="ECO:0000256" key="9">
    <source>
        <dbReference type="ARBA" id="ARBA00022842"/>
    </source>
</evidence>
<keyword evidence="6 12" id="KW-0547">Nucleotide-binding</keyword>
<proteinExistence type="inferred from homology"/>
<evidence type="ECO:0000256" key="12">
    <source>
        <dbReference type="HAMAP-Rule" id="MF_01987"/>
    </source>
</evidence>
<dbReference type="GO" id="GO:0019303">
    <property type="term" value="P:D-ribose catabolic process"/>
    <property type="evidence" value="ECO:0007669"/>
    <property type="project" value="UniProtKB-UniRule"/>
</dbReference>
<keyword evidence="4 12" id="KW-0808">Transferase</keyword>
<feature type="binding site" evidence="12">
    <location>
        <begin position="251"/>
        <end position="252"/>
    </location>
    <ligand>
        <name>ATP</name>
        <dbReference type="ChEBI" id="CHEBI:30616"/>
    </ligand>
</feature>
<dbReference type="EC" id="2.7.1.15" evidence="2 12"/>
<feature type="binding site" evidence="12">
    <location>
        <position position="141"/>
    </location>
    <ligand>
        <name>substrate</name>
    </ligand>
</feature>
<evidence type="ECO:0000256" key="1">
    <source>
        <dbReference type="ARBA" id="ARBA00005380"/>
    </source>
</evidence>
<feature type="binding site" evidence="12">
    <location>
        <begin position="220"/>
        <end position="225"/>
    </location>
    <ligand>
        <name>ATP</name>
        <dbReference type="ChEBI" id="CHEBI:30616"/>
    </ligand>
</feature>
<evidence type="ECO:0000256" key="4">
    <source>
        <dbReference type="ARBA" id="ARBA00022679"/>
    </source>
</evidence>
<feature type="binding site" evidence="12">
    <location>
        <begin position="11"/>
        <end position="13"/>
    </location>
    <ligand>
        <name>substrate</name>
    </ligand>
</feature>
<keyword evidence="5 12" id="KW-0479">Metal-binding</keyword>
<comment type="caution">
    <text evidence="12">Lacks conserved residue(s) required for the propagation of feature annotation.</text>
</comment>
<dbReference type="Gene3D" id="3.40.1190.20">
    <property type="match status" value="1"/>
</dbReference>
<dbReference type="GO" id="GO:0005829">
    <property type="term" value="C:cytosol"/>
    <property type="evidence" value="ECO:0007669"/>
    <property type="project" value="TreeGrafter"/>
</dbReference>
<feature type="binding site" evidence="12">
    <location>
        <position position="285"/>
    </location>
    <ligand>
        <name>K(+)</name>
        <dbReference type="ChEBI" id="CHEBI:29103"/>
    </ligand>
</feature>
<evidence type="ECO:0000256" key="3">
    <source>
        <dbReference type="ARBA" id="ARBA00016943"/>
    </source>
</evidence>
<comment type="similarity">
    <text evidence="12">Belongs to the carbohydrate kinase PfkB family. Ribokinase subfamily.</text>
</comment>
<dbReference type="InterPro" id="IPR011877">
    <property type="entry name" value="Ribokinase"/>
</dbReference>
<keyword evidence="8 12" id="KW-0067">ATP-binding</keyword>
<name>A0A7C2W747_9BACT</name>
<comment type="activity regulation">
    <text evidence="12">Activated by a monovalent cation that binds near, but not in, the active site. The most likely occupant of the site in vivo is potassium. Ion binding induces a conformational change that may alter substrate affinity.</text>
</comment>
<evidence type="ECO:0000259" key="13">
    <source>
        <dbReference type="Pfam" id="PF00294"/>
    </source>
</evidence>
<dbReference type="UniPathway" id="UPA00916">
    <property type="reaction ID" value="UER00889"/>
</dbReference>
<feature type="binding site" evidence="12">
    <location>
        <position position="282"/>
    </location>
    <ligand>
        <name>K(+)</name>
        <dbReference type="ChEBI" id="CHEBI:29103"/>
    </ligand>
</feature>
<dbReference type="HAMAP" id="MF_01987">
    <property type="entry name" value="Ribokinase"/>
    <property type="match status" value="1"/>
</dbReference>
<dbReference type="AlphaFoldDB" id="A0A7C2W747"/>
<feature type="active site" description="Proton acceptor" evidence="12">
    <location>
        <position position="252"/>
    </location>
</feature>
<feature type="binding site" evidence="12">
    <location>
        <position position="246"/>
    </location>
    <ligand>
        <name>K(+)</name>
        <dbReference type="ChEBI" id="CHEBI:29103"/>
    </ligand>
</feature>
<feature type="binding site" evidence="12">
    <location>
        <position position="287"/>
    </location>
    <ligand>
        <name>K(+)</name>
        <dbReference type="ChEBI" id="CHEBI:29103"/>
    </ligand>
</feature>
<dbReference type="PANTHER" id="PTHR10584">
    <property type="entry name" value="SUGAR KINASE"/>
    <property type="match status" value="1"/>
</dbReference>
<comment type="pathway">
    <text evidence="12">Carbohydrate metabolism; D-ribose degradation; D-ribose 5-phosphate from beta-D-ribopyranose: step 2/2.</text>
</comment>
<feature type="binding site" evidence="12">
    <location>
        <begin position="39"/>
        <end position="43"/>
    </location>
    <ligand>
        <name>substrate</name>
    </ligand>
</feature>
<comment type="catalytic activity">
    <reaction evidence="12">
        <text>D-ribose + ATP = D-ribose 5-phosphate + ADP + H(+)</text>
        <dbReference type="Rhea" id="RHEA:13697"/>
        <dbReference type="ChEBI" id="CHEBI:15378"/>
        <dbReference type="ChEBI" id="CHEBI:30616"/>
        <dbReference type="ChEBI" id="CHEBI:47013"/>
        <dbReference type="ChEBI" id="CHEBI:78346"/>
        <dbReference type="ChEBI" id="CHEBI:456216"/>
        <dbReference type="EC" id="2.7.1.15"/>
    </reaction>
</comment>
<gene>
    <name evidence="12" type="primary">rbsK</name>
    <name evidence="14" type="ORF">ENP13_05635</name>
</gene>
<dbReference type="PROSITE" id="PS00584">
    <property type="entry name" value="PFKB_KINASES_2"/>
    <property type="match status" value="1"/>
</dbReference>
<keyword evidence="10 12" id="KW-0630">Potassium</keyword>
<feature type="binding site" evidence="12">
    <location>
        <position position="252"/>
    </location>
    <ligand>
        <name>substrate</name>
    </ligand>
</feature>